<dbReference type="InterPro" id="IPR011332">
    <property type="entry name" value="Ribosomal_zn-bd"/>
</dbReference>
<organism evidence="10 11">
    <name type="scientific">Sciurus carolinensis</name>
    <name type="common">Eastern gray squirrel</name>
    <dbReference type="NCBI Taxonomy" id="30640"/>
    <lineage>
        <taxon>Eukaryota</taxon>
        <taxon>Metazoa</taxon>
        <taxon>Chordata</taxon>
        <taxon>Craniata</taxon>
        <taxon>Vertebrata</taxon>
        <taxon>Euteleostomi</taxon>
        <taxon>Mammalia</taxon>
        <taxon>Eutheria</taxon>
        <taxon>Euarchontoglires</taxon>
        <taxon>Glires</taxon>
        <taxon>Rodentia</taxon>
        <taxon>Sciuromorpha</taxon>
        <taxon>Sciuridae</taxon>
        <taxon>Sciurinae</taxon>
        <taxon>Sciurini</taxon>
        <taxon>Sciurus</taxon>
    </lineage>
</organism>
<dbReference type="GO" id="GO:0005829">
    <property type="term" value="C:cytosol"/>
    <property type="evidence" value="ECO:0007669"/>
    <property type="project" value="UniProtKB-ARBA"/>
</dbReference>
<name>A0AA41MHF9_SCICA</name>
<dbReference type="Proteomes" id="UP001166674">
    <property type="component" value="Unassembled WGS sequence"/>
</dbReference>
<evidence type="ECO:0000313" key="10">
    <source>
        <dbReference type="EMBL" id="MBZ3871913.1"/>
    </source>
</evidence>
<dbReference type="PANTHER" id="PTHR21026">
    <property type="entry name" value="39S RIBOSOMAL PROTEIN L32, MITOCHONDRIAL"/>
    <property type="match status" value="1"/>
</dbReference>
<keyword evidence="6" id="KW-0687">Ribonucleoprotein</keyword>
<dbReference type="EMBL" id="JAATJV010178998">
    <property type="protein sequence ID" value="MBZ3871913.1"/>
    <property type="molecule type" value="Genomic_DNA"/>
</dbReference>
<dbReference type="InterPro" id="IPR002677">
    <property type="entry name" value="Ribosomal_bL32"/>
</dbReference>
<evidence type="ECO:0000256" key="7">
    <source>
        <dbReference type="ARBA" id="ARBA00039935"/>
    </source>
</evidence>
<evidence type="ECO:0000256" key="5">
    <source>
        <dbReference type="ARBA" id="ARBA00023128"/>
    </source>
</evidence>
<dbReference type="GO" id="GO:0003735">
    <property type="term" value="F:structural constituent of ribosome"/>
    <property type="evidence" value="ECO:0007669"/>
    <property type="project" value="InterPro"/>
</dbReference>
<evidence type="ECO:0000256" key="6">
    <source>
        <dbReference type="ARBA" id="ARBA00023274"/>
    </source>
</evidence>
<keyword evidence="5" id="KW-0496">Mitochondrion</keyword>
<evidence type="ECO:0000256" key="9">
    <source>
        <dbReference type="ARBA" id="ARBA00045766"/>
    </source>
</evidence>
<dbReference type="AlphaFoldDB" id="A0AA41MHF9"/>
<dbReference type="Pfam" id="PF01783">
    <property type="entry name" value="Ribosomal_L32p"/>
    <property type="match status" value="1"/>
</dbReference>
<comment type="subcellular location">
    <subcellularLocation>
        <location evidence="1">Mitochondrion</location>
    </subcellularLocation>
</comment>
<dbReference type="GO" id="GO:0006412">
    <property type="term" value="P:translation"/>
    <property type="evidence" value="ECO:0007669"/>
    <property type="project" value="InterPro"/>
</dbReference>
<keyword evidence="4 10" id="KW-0689">Ribosomal protein</keyword>
<evidence type="ECO:0000256" key="1">
    <source>
        <dbReference type="ARBA" id="ARBA00004173"/>
    </source>
</evidence>
<evidence type="ECO:0000256" key="3">
    <source>
        <dbReference type="ARBA" id="ARBA00022946"/>
    </source>
</evidence>
<comment type="function">
    <text evidence="9">Component of the mitochondrial large ribosomal subunit (mt-LSU). The mitochondrial ribosome (mitoribosome) is a large ribonucleoprotein complex responsible for the synthesis of proteins inside mitochondria.</text>
</comment>
<accession>A0AA41MHF9</accession>
<evidence type="ECO:0000256" key="2">
    <source>
        <dbReference type="ARBA" id="ARBA00008560"/>
    </source>
</evidence>
<evidence type="ECO:0000256" key="4">
    <source>
        <dbReference type="ARBA" id="ARBA00022980"/>
    </source>
</evidence>
<comment type="caution">
    <text evidence="10">The sequence shown here is derived from an EMBL/GenBank/DDBJ whole genome shotgun (WGS) entry which is preliminary data.</text>
</comment>
<evidence type="ECO:0000313" key="11">
    <source>
        <dbReference type="Proteomes" id="UP001166674"/>
    </source>
</evidence>
<keyword evidence="3" id="KW-0809">Transit peptide</keyword>
<gene>
    <name evidence="10" type="ORF">SUZIE_115315</name>
</gene>
<keyword evidence="11" id="KW-1185">Reference proteome</keyword>
<dbReference type="InterPro" id="IPR051991">
    <property type="entry name" value="Mitoribosomal_protein_bL32"/>
</dbReference>
<dbReference type="SUPFAM" id="SSF57829">
    <property type="entry name" value="Zn-binding ribosomal proteins"/>
    <property type="match status" value="1"/>
</dbReference>
<dbReference type="PANTHER" id="PTHR21026:SF2">
    <property type="entry name" value="LARGE RIBOSOMAL SUBUNIT PROTEIN BL32M"/>
    <property type="match status" value="1"/>
</dbReference>
<dbReference type="GO" id="GO:0005762">
    <property type="term" value="C:mitochondrial large ribosomal subunit"/>
    <property type="evidence" value="ECO:0007669"/>
    <property type="project" value="TreeGrafter"/>
</dbReference>
<evidence type="ECO:0000256" key="8">
    <source>
        <dbReference type="ARBA" id="ARBA00042577"/>
    </source>
</evidence>
<comment type="similarity">
    <text evidence="2">Belongs to the bacterial ribosomal protein bL32 family.</text>
</comment>
<reference evidence="10" key="1">
    <citation type="submission" date="2020-03" db="EMBL/GenBank/DDBJ databases">
        <title>Studies in the Genomics of Life Span.</title>
        <authorList>
            <person name="Glass D."/>
        </authorList>
    </citation>
    <scope>NUCLEOTIDE SEQUENCE</scope>
    <source>
        <strain evidence="10">SUZIE</strain>
        <tissue evidence="10">Muscle</tissue>
    </source>
</reference>
<protein>
    <recommendedName>
        <fullName evidence="7">Large ribosomal subunit protein bL32m</fullName>
    </recommendedName>
    <alternativeName>
        <fullName evidence="8">39S ribosomal protein L32, mitochondrial</fullName>
    </alternativeName>
</protein>
<proteinExistence type="inferred from homology"/>
<sequence>MAAPQNRHSIKVNRYRRRNPQKLIKVENNIDIGPEHDHLKQKHVLCGYCNEKVRKEIAEIRLQLGKQKAPLVEAVMLHTGETRYEHNQGKRILEQDRKWSAWFPQN</sequence>